<keyword evidence="8" id="KW-0638">Presynaptic neurotoxin</keyword>
<dbReference type="GO" id="GO:0044218">
    <property type="term" value="C:other organism cell membrane"/>
    <property type="evidence" value="ECO:0007669"/>
    <property type="project" value="UniProtKB-KW"/>
</dbReference>
<evidence type="ECO:0000256" key="5">
    <source>
        <dbReference type="ARBA" id="ARBA00022537"/>
    </source>
</evidence>
<evidence type="ECO:0000313" key="12">
    <source>
        <dbReference type="Proteomes" id="UP001054945"/>
    </source>
</evidence>
<keyword evidence="10" id="KW-1133">Transmembrane helix</keyword>
<dbReference type="GO" id="GO:0005576">
    <property type="term" value="C:extracellular region"/>
    <property type="evidence" value="ECO:0007669"/>
    <property type="project" value="UniProtKB-SubCell"/>
</dbReference>
<keyword evidence="3" id="KW-0268">Exocytosis</keyword>
<dbReference type="AlphaFoldDB" id="A0AAV4XBF8"/>
<keyword evidence="6" id="KW-0800">Toxin</keyword>
<keyword evidence="5" id="KW-1052">Target cell membrane</keyword>
<organism evidence="11 12">
    <name type="scientific">Caerostris extrusa</name>
    <name type="common">Bark spider</name>
    <name type="synonym">Caerostris bankana</name>
    <dbReference type="NCBI Taxonomy" id="172846"/>
    <lineage>
        <taxon>Eukaryota</taxon>
        <taxon>Metazoa</taxon>
        <taxon>Ecdysozoa</taxon>
        <taxon>Arthropoda</taxon>
        <taxon>Chelicerata</taxon>
        <taxon>Arachnida</taxon>
        <taxon>Araneae</taxon>
        <taxon>Araneomorphae</taxon>
        <taxon>Entelegynae</taxon>
        <taxon>Araneoidea</taxon>
        <taxon>Araneidae</taxon>
        <taxon>Caerostris</taxon>
    </lineage>
</organism>
<comment type="caution">
    <text evidence="11">The sequence shown here is derived from an EMBL/GenBank/DDBJ whole genome shotgun (WGS) entry which is preliminary data.</text>
</comment>
<evidence type="ECO:0000256" key="6">
    <source>
        <dbReference type="ARBA" id="ARBA00022656"/>
    </source>
</evidence>
<evidence type="ECO:0000256" key="3">
    <source>
        <dbReference type="ARBA" id="ARBA00022483"/>
    </source>
</evidence>
<evidence type="ECO:0000256" key="10">
    <source>
        <dbReference type="SAM" id="Phobius"/>
    </source>
</evidence>
<keyword evidence="10" id="KW-0812">Transmembrane</keyword>
<dbReference type="Proteomes" id="UP001054945">
    <property type="component" value="Unassembled WGS sequence"/>
</dbReference>
<keyword evidence="4" id="KW-0964">Secreted</keyword>
<name>A0AAV4XBF8_CAEEX</name>
<reference evidence="11 12" key="1">
    <citation type="submission" date="2021-06" db="EMBL/GenBank/DDBJ databases">
        <title>Caerostris extrusa draft genome.</title>
        <authorList>
            <person name="Kono N."/>
            <person name="Arakawa K."/>
        </authorList>
    </citation>
    <scope>NUCLEOTIDE SEQUENCE [LARGE SCALE GENOMIC DNA]</scope>
</reference>
<keyword evidence="7" id="KW-0528">Neurotoxin</keyword>
<dbReference type="SUPFAM" id="SSF48403">
    <property type="entry name" value="Ankyrin repeat"/>
    <property type="match status" value="1"/>
</dbReference>
<gene>
    <name evidence="11" type="ORF">CEXT_226351</name>
</gene>
<dbReference type="GO" id="GO:0044231">
    <property type="term" value="C:host cell presynaptic membrane"/>
    <property type="evidence" value="ECO:0007669"/>
    <property type="project" value="UniProtKB-KW"/>
</dbReference>
<proteinExistence type="predicted"/>
<evidence type="ECO:0000256" key="7">
    <source>
        <dbReference type="ARBA" id="ARBA00022699"/>
    </source>
</evidence>
<feature type="transmembrane region" description="Helical" evidence="10">
    <location>
        <begin position="77"/>
        <end position="100"/>
    </location>
</feature>
<evidence type="ECO:0000256" key="2">
    <source>
        <dbReference type="ARBA" id="ARBA00004613"/>
    </source>
</evidence>
<evidence type="ECO:0000256" key="4">
    <source>
        <dbReference type="ARBA" id="ARBA00022525"/>
    </source>
</evidence>
<evidence type="ECO:0000256" key="8">
    <source>
        <dbReference type="ARBA" id="ARBA00023028"/>
    </source>
</evidence>
<protein>
    <submittedName>
        <fullName evidence="11">Uncharacterized protein</fullName>
    </submittedName>
</protein>
<evidence type="ECO:0000256" key="1">
    <source>
        <dbReference type="ARBA" id="ARBA00004175"/>
    </source>
</evidence>
<evidence type="ECO:0000256" key="9">
    <source>
        <dbReference type="ARBA" id="ARBA00023298"/>
    </source>
</evidence>
<dbReference type="InterPro" id="IPR036770">
    <property type="entry name" value="Ankyrin_rpt-contain_sf"/>
</dbReference>
<keyword evidence="9" id="KW-1053">Target membrane</keyword>
<accession>A0AAV4XBF8</accession>
<dbReference type="EMBL" id="BPLR01000141">
    <property type="protein sequence ID" value="GIY92440.1"/>
    <property type="molecule type" value="Genomic_DNA"/>
</dbReference>
<keyword evidence="12" id="KW-1185">Reference proteome</keyword>
<sequence>MNDDNSDEIQRFLSTDYDVNIQYIRGNTLLYLAALNVNENDLLTKNLSMLVDYSGLVTLHLVAIRHKYKLLASSFKLMLIYIDLIVRITMHCIMLLIIAVS</sequence>
<keyword evidence="10" id="KW-0472">Membrane</keyword>
<dbReference type="GO" id="GO:0006887">
    <property type="term" value="P:exocytosis"/>
    <property type="evidence" value="ECO:0007669"/>
    <property type="project" value="UniProtKB-KW"/>
</dbReference>
<comment type="subcellular location">
    <subcellularLocation>
        <location evidence="2">Secreted</location>
    </subcellularLocation>
    <subcellularLocation>
        <location evidence="1">Target cell membrane</location>
    </subcellularLocation>
</comment>
<evidence type="ECO:0000313" key="11">
    <source>
        <dbReference type="EMBL" id="GIY92440.1"/>
    </source>
</evidence>
<dbReference type="GO" id="GO:0090729">
    <property type="term" value="F:toxin activity"/>
    <property type="evidence" value="ECO:0007669"/>
    <property type="project" value="UniProtKB-KW"/>
</dbReference>